<accession>A0A7J6KRQ8</accession>
<organism evidence="2 3">
    <name type="scientific">Perkinsus olseni</name>
    <name type="common">Perkinsus atlanticus</name>
    <dbReference type="NCBI Taxonomy" id="32597"/>
    <lineage>
        <taxon>Eukaryota</taxon>
        <taxon>Sar</taxon>
        <taxon>Alveolata</taxon>
        <taxon>Perkinsozoa</taxon>
        <taxon>Perkinsea</taxon>
        <taxon>Perkinsida</taxon>
        <taxon>Perkinsidae</taxon>
        <taxon>Perkinsus</taxon>
    </lineage>
</organism>
<comment type="caution">
    <text evidence="2">The sequence shown here is derived from an EMBL/GenBank/DDBJ whole genome shotgun (WGS) entry which is preliminary data.</text>
</comment>
<dbReference type="Proteomes" id="UP000572268">
    <property type="component" value="Unassembled WGS sequence"/>
</dbReference>
<reference evidence="2 3" key="1">
    <citation type="submission" date="2020-04" db="EMBL/GenBank/DDBJ databases">
        <title>Perkinsus olseni comparative genomics.</title>
        <authorList>
            <person name="Bogema D.R."/>
        </authorList>
    </citation>
    <scope>NUCLEOTIDE SEQUENCE [LARGE SCALE GENOMIC DNA]</scope>
    <source>
        <strain evidence="2">ATCC PRA-31</strain>
    </source>
</reference>
<name>A0A7J6KRQ8_PEROL</name>
<feature type="compositionally biased region" description="Basic and acidic residues" evidence="1">
    <location>
        <begin position="46"/>
        <end position="58"/>
    </location>
</feature>
<feature type="compositionally biased region" description="Polar residues" evidence="1">
    <location>
        <begin position="11"/>
        <end position="24"/>
    </location>
</feature>
<sequence>MSTPPDGDPSWDQNSETSNTSSVPSAPAPHSLPGDTSTKAGSASSERGDLEREVDPRVADLDNCRHWTIGEPRPMCEAAIRKVCSERGQYETPHLNDCLYLQMCGFTSIGGLQ</sequence>
<feature type="compositionally biased region" description="Polar residues" evidence="1">
    <location>
        <begin position="34"/>
        <end position="45"/>
    </location>
</feature>
<feature type="non-terminal residue" evidence="2">
    <location>
        <position position="1"/>
    </location>
</feature>
<gene>
    <name evidence="2" type="ORF">FOL46_001745</name>
</gene>
<protein>
    <submittedName>
        <fullName evidence="2">Uncharacterized protein</fullName>
    </submittedName>
</protein>
<evidence type="ECO:0000313" key="2">
    <source>
        <dbReference type="EMBL" id="KAF4649532.1"/>
    </source>
</evidence>
<dbReference type="EMBL" id="JABANN010001498">
    <property type="protein sequence ID" value="KAF4649532.1"/>
    <property type="molecule type" value="Genomic_DNA"/>
</dbReference>
<dbReference type="AlphaFoldDB" id="A0A7J6KRQ8"/>
<evidence type="ECO:0000256" key="1">
    <source>
        <dbReference type="SAM" id="MobiDB-lite"/>
    </source>
</evidence>
<proteinExistence type="predicted"/>
<evidence type="ECO:0000313" key="3">
    <source>
        <dbReference type="Proteomes" id="UP000572268"/>
    </source>
</evidence>
<feature type="region of interest" description="Disordered" evidence="1">
    <location>
        <begin position="1"/>
        <end position="58"/>
    </location>
</feature>